<dbReference type="RefSeq" id="WP_354638736.1">
    <property type="nucleotide sequence ID" value="NZ_CP159872.1"/>
</dbReference>
<dbReference type="KEGG" id="kcm:ABWK59_06820"/>
<sequence length="427" mass="44360">MPTSITAAYLDRYRSAAAQGGPAELLPLTGAQRRFLLTRRLDPQGRPDVVPLFFAFPRGTVDPGRLRRAAVRLAERHPALRGRFTALRGTPVLRLGAPSVEVATVPVAPGGTAAEALRQALLDWPADGPALRLLVAAEPGAEEEVLALALDHAACDEQSLGIVTDGLGAAYPDDPARPGAPEDGVAAYRDAVERQLAAEAAAASPAAHAHWAARLGGLAGATATAAGRPGPRPTGMLVERLPAATGAARGAVFPALLDAVSAAGYALFGPDRPLALGYPWGGRPAGTAPDVLGCFLNTLVHPAAPGPGDLDGLSAAWWDDLDHADTPFDEVVHAARSGGARWSGALDGLLTFEDLGRRPPLVLDGTEGREIHLAGRPLAAPFAVSASHGSELLVRLAWDRERLRDTAAEAAFQTLLSTLRHHLHPPA</sequence>
<dbReference type="EMBL" id="CP159872">
    <property type="protein sequence ID" value="XCM78663.1"/>
    <property type="molecule type" value="Genomic_DNA"/>
</dbReference>
<dbReference type="PANTHER" id="PTHR45527">
    <property type="entry name" value="NONRIBOSOMAL PEPTIDE SYNTHETASE"/>
    <property type="match status" value="1"/>
</dbReference>
<proteinExistence type="predicted"/>
<evidence type="ECO:0000313" key="1">
    <source>
        <dbReference type="EMBL" id="XCM78663.1"/>
    </source>
</evidence>
<dbReference type="Gene3D" id="3.30.559.10">
    <property type="entry name" value="Chloramphenicol acetyltransferase-like domain"/>
    <property type="match status" value="1"/>
</dbReference>
<organism evidence="1">
    <name type="scientific">Kitasatospora camelliae</name>
    <dbReference type="NCBI Taxonomy" id="3156397"/>
    <lineage>
        <taxon>Bacteria</taxon>
        <taxon>Bacillati</taxon>
        <taxon>Actinomycetota</taxon>
        <taxon>Actinomycetes</taxon>
        <taxon>Kitasatosporales</taxon>
        <taxon>Streptomycetaceae</taxon>
        <taxon>Kitasatospora</taxon>
    </lineage>
</organism>
<dbReference type="Gene3D" id="3.30.559.30">
    <property type="entry name" value="Nonribosomal peptide synthetase, condensation domain"/>
    <property type="match status" value="1"/>
</dbReference>
<gene>
    <name evidence="1" type="ORF">ABWK59_06820</name>
</gene>
<dbReference type="GO" id="GO:0031177">
    <property type="term" value="F:phosphopantetheine binding"/>
    <property type="evidence" value="ECO:0007669"/>
    <property type="project" value="TreeGrafter"/>
</dbReference>
<name>A0AAU8JUC1_9ACTN</name>
<dbReference type="GO" id="GO:0005737">
    <property type="term" value="C:cytoplasm"/>
    <property type="evidence" value="ECO:0007669"/>
    <property type="project" value="TreeGrafter"/>
</dbReference>
<dbReference type="PANTHER" id="PTHR45527:SF1">
    <property type="entry name" value="FATTY ACID SYNTHASE"/>
    <property type="match status" value="1"/>
</dbReference>
<protein>
    <submittedName>
        <fullName evidence="1">Non-ribosomal peptide synthetase</fullName>
    </submittedName>
</protein>
<dbReference type="GO" id="GO:0044550">
    <property type="term" value="P:secondary metabolite biosynthetic process"/>
    <property type="evidence" value="ECO:0007669"/>
    <property type="project" value="TreeGrafter"/>
</dbReference>
<dbReference type="SUPFAM" id="SSF52777">
    <property type="entry name" value="CoA-dependent acyltransferases"/>
    <property type="match status" value="2"/>
</dbReference>
<dbReference type="InterPro" id="IPR023213">
    <property type="entry name" value="CAT-like_dom_sf"/>
</dbReference>
<accession>A0AAU8JUC1</accession>
<reference evidence="1" key="1">
    <citation type="submission" date="2024-06" db="EMBL/GenBank/DDBJ databases">
        <title>The genome sequences of Kitasatospora sp. strain HUAS MG31.</title>
        <authorList>
            <person name="Mo P."/>
        </authorList>
    </citation>
    <scope>NUCLEOTIDE SEQUENCE</scope>
    <source>
        <strain evidence="1">HUAS MG31</strain>
    </source>
</reference>
<dbReference type="AlphaFoldDB" id="A0AAU8JUC1"/>
<dbReference type="GO" id="GO:0043041">
    <property type="term" value="P:amino acid activation for nonribosomal peptide biosynthetic process"/>
    <property type="evidence" value="ECO:0007669"/>
    <property type="project" value="TreeGrafter"/>
</dbReference>